<comment type="similarity">
    <text evidence="1">Belongs to the GHMP kinase family. GalK subfamily.</text>
</comment>
<dbReference type="InterPro" id="IPR014721">
    <property type="entry name" value="Ribsml_uS5_D2-typ_fold_subgr"/>
</dbReference>
<evidence type="ECO:0000256" key="5">
    <source>
        <dbReference type="ARBA" id="ARBA00022840"/>
    </source>
</evidence>
<dbReference type="Gene3D" id="3.30.230.10">
    <property type="match status" value="1"/>
</dbReference>
<dbReference type="InterPro" id="IPR019539">
    <property type="entry name" value="GalKase_N"/>
</dbReference>
<feature type="domain" description="GHMP kinase C-terminal" evidence="8">
    <location>
        <begin position="358"/>
        <end position="430"/>
    </location>
</feature>
<evidence type="ECO:0000259" key="9">
    <source>
        <dbReference type="Pfam" id="PF10509"/>
    </source>
</evidence>
<dbReference type="GO" id="GO:0005524">
    <property type="term" value="F:ATP binding"/>
    <property type="evidence" value="ECO:0007669"/>
    <property type="project" value="UniProtKB-KW"/>
</dbReference>
<dbReference type="GO" id="GO:0006012">
    <property type="term" value="P:galactose metabolic process"/>
    <property type="evidence" value="ECO:0007669"/>
    <property type="project" value="UniProtKB-KW"/>
</dbReference>
<keyword evidence="3" id="KW-0547">Nucleotide-binding</keyword>
<gene>
    <name evidence="10" type="ORF">EAE32_09310</name>
</gene>
<evidence type="ECO:0000259" key="7">
    <source>
        <dbReference type="Pfam" id="PF00288"/>
    </source>
</evidence>
<evidence type="ECO:0000259" key="8">
    <source>
        <dbReference type="Pfam" id="PF08544"/>
    </source>
</evidence>
<dbReference type="PIRSF" id="PIRSF000530">
    <property type="entry name" value="Galactokinase"/>
    <property type="match status" value="1"/>
</dbReference>
<accession>A0A3L9L197</accession>
<dbReference type="InterPro" id="IPR006206">
    <property type="entry name" value="Mevalonate/galactokinase"/>
</dbReference>
<keyword evidence="11" id="KW-1185">Reference proteome</keyword>
<sequence length="454" mass="47436">MSCEASVVAPPEEAGCPQWVPQPDVAARARELGERFERAYGRAPAGVWAAPGRANLMGEYIDFSGGMCLPFAHQYVTLTAAAPRTDGVLRALSLQDADESVADHRLRETRVAQIAPGGISGWFGYAAGVAWGMNRVAAGASAHPVAVPELTLPAEFGADLMVDSTVPIGAGLASSAALECSVALALHSLHTGEDDPDDAHRRALARACMDAENYIVGANTGGLDQTASLRSHAGEMIALDCRDFDATHLPADPSAAGLTWLAVDTRAPHRLADGQYSSRRDECEAAAAVLGVARLRDALPEHPTEDDAATVLEHFDALVSSGAALRGNPEGVRLRLRHSLTEMVRSVRIADQLSSPDPDWSLVGRLLVAGHESMRRDCQVTVPELDAAVTACLDAGALGAKVVGGGFGGSVIALAPADDVEALAASVCGSFAEHGFRDPLFLTLIPSPAGRRVR</sequence>
<dbReference type="EMBL" id="RDEX01000002">
    <property type="protein sequence ID" value="RLY92331.1"/>
    <property type="molecule type" value="Genomic_DNA"/>
</dbReference>
<name>A0A3L9L197_9MICC</name>
<dbReference type="GO" id="GO:0005829">
    <property type="term" value="C:cytosol"/>
    <property type="evidence" value="ECO:0007669"/>
    <property type="project" value="TreeGrafter"/>
</dbReference>
<organism evidence="10 11">
    <name type="scientific">Kocuria tytonicola</name>
    <dbReference type="NCBI Taxonomy" id="2055946"/>
    <lineage>
        <taxon>Bacteria</taxon>
        <taxon>Bacillati</taxon>
        <taxon>Actinomycetota</taxon>
        <taxon>Actinomycetes</taxon>
        <taxon>Micrococcales</taxon>
        <taxon>Micrococcaceae</taxon>
        <taxon>Kocuria</taxon>
    </lineage>
</organism>
<keyword evidence="4 10" id="KW-0418">Kinase</keyword>
<evidence type="ECO:0000313" key="11">
    <source>
        <dbReference type="Proteomes" id="UP000277871"/>
    </source>
</evidence>
<dbReference type="Pfam" id="PF08544">
    <property type="entry name" value="GHMP_kinases_C"/>
    <property type="match status" value="1"/>
</dbReference>
<keyword evidence="6" id="KW-0119">Carbohydrate metabolism</keyword>
<proteinExistence type="inferred from homology"/>
<dbReference type="PANTHER" id="PTHR10457:SF7">
    <property type="entry name" value="GALACTOKINASE-RELATED"/>
    <property type="match status" value="1"/>
</dbReference>
<evidence type="ECO:0000313" key="10">
    <source>
        <dbReference type="EMBL" id="RLY92331.1"/>
    </source>
</evidence>
<dbReference type="PANTHER" id="PTHR10457">
    <property type="entry name" value="MEVALONATE KINASE/GALACTOKINASE"/>
    <property type="match status" value="1"/>
</dbReference>
<dbReference type="Proteomes" id="UP000277871">
    <property type="component" value="Unassembled WGS sequence"/>
</dbReference>
<evidence type="ECO:0000256" key="4">
    <source>
        <dbReference type="ARBA" id="ARBA00022777"/>
    </source>
</evidence>
<feature type="domain" description="Galactokinase N-terminal" evidence="9">
    <location>
        <begin position="34"/>
        <end position="83"/>
    </location>
</feature>
<dbReference type="InterPro" id="IPR000705">
    <property type="entry name" value="Galactokinase"/>
</dbReference>
<dbReference type="GO" id="GO:0004335">
    <property type="term" value="F:galactokinase activity"/>
    <property type="evidence" value="ECO:0007669"/>
    <property type="project" value="InterPro"/>
</dbReference>
<keyword evidence="6" id="KW-0299">Galactose metabolism</keyword>
<protein>
    <submittedName>
        <fullName evidence="10">Galactokinase</fullName>
    </submittedName>
</protein>
<comment type="caution">
    <text evidence="10">The sequence shown here is derived from an EMBL/GenBank/DDBJ whole genome shotgun (WGS) entry which is preliminary data.</text>
</comment>
<dbReference type="InterPro" id="IPR036554">
    <property type="entry name" value="GHMP_kinase_C_sf"/>
</dbReference>
<dbReference type="AlphaFoldDB" id="A0A3L9L197"/>
<reference evidence="10 11" key="1">
    <citation type="submission" date="2018-10" db="EMBL/GenBank/DDBJ databases">
        <title>Kocuria tytonicola, new bacteria from the preen glands of American barn owls (Tyto furcata).</title>
        <authorList>
            <person name="Braun M.S."/>
            <person name="Wang E."/>
            <person name="Zimmermann S."/>
            <person name="Boutin S."/>
            <person name="Wagner H."/>
            <person name="Wink M."/>
        </authorList>
    </citation>
    <scope>NUCLEOTIDE SEQUENCE [LARGE SCALE GENOMIC DNA]</scope>
    <source>
        <strain evidence="10 11">473</strain>
    </source>
</reference>
<dbReference type="SUPFAM" id="SSF54211">
    <property type="entry name" value="Ribosomal protein S5 domain 2-like"/>
    <property type="match status" value="1"/>
</dbReference>
<dbReference type="PRINTS" id="PR00473">
    <property type="entry name" value="GALCTOKINASE"/>
</dbReference>
<dbReference type="InterPro" id="IPR020568">
    <property type="entry name" value="Ribosomal_Su5_D2-typ_SF"/>
</dbReference>
<feature type="domain" description="GHMP kinase N-terminal" evidence="7">
    <location>
        <begin position="156"/>
        <end position="230"/>
    </location>
</feature>
<evidence type="ECO:0000256" key="6">
    <source>
        <dbReference type="ARBA" id="ARBA00023144"/>
    </source>
</evidence>
<dbReference type="Pfam" id="PF00288">
    <property type="entry name" value="GHMP_kinases_N"/>
    <property type="match status" value="1"/>
</dbReference>
<dbReference type="Gene3D" id="3.30.70.890">
    <property type="entry name" value="GHMP kinase, C-terminal domain"/>
    <property type="match status" value="1"/>
</dbReference>
<dbReference type="SUPFAM" id="SSF55060">
    <property type="entry name" value="GHMP Kinase, C-terminal domain"/>
    <property type="match status" value="1"/>
</dbReference>
<dbReference type="PRINTS" id="PR00959">
    <property type="entry name" value="MEVGALKINASE"/>
</dbReference>
<keyword evidence="2" id="KW-0808">Transferase</keyword>
<evidence type="ECO:0000256" key="2">
    <source>
        <dbReference type="ARBA" id="ARBA00022679"/>
    </source>
</evidence>
<evidence type="ECO:0000256" key="1">
    <source>
        <dbReference type="ARBA" id="ARBA00006566"/>
    </source>
</evidence>
<dbReference type="Pfam" id="PF10509">
    <property type="entry name" value="GalKase_gal_bdg"/>
    <property type="match status" value="1"/>
</dbReference>
<dbReference type="InterPro" id="IPR006204">
    <property type="entry name" value="GHMP_kinase_N_dom"/>
</dbReference>
<dbReference type="RefSeq" id="WP_121864970.1">
    <property type="nucleotide sequence ID" value="NZ_RDEX01000002.1"/>
</dbReference>
<dbReference type="InterPro" id="IPR013750">
    <property type="entry name" value="GHMP_kinase_C_dom"/>
</dbReference>
<keyword evidence="5" id="KW-0067">ATP-binding</keyword>
<evidence type="ECO:0000256" key="3">
    <source>
        <dbReference type="ARBA" id="ARBA00022741"/>
    </source>
</evidence>